<name>A0ABS6BK46_9SPHN</name>
<keyword evidence="3" id="KW-0966">Cell projection</keyword>
<dbReference type="Proteomes" id="UP000776276">
    <property type="component" value="Unassembled WGS sequence"/>
</dbReference>
<dbReference type="PANTHER" id="PTHR34982:SF1">
    <property type="entry name" value="FLAGELLAR ASSEMBLY PROTEIN FLIH"/>
    <property type="match status" value="1"/>
</dbReference>
<dbReference type="EMBL" id="JAHKRT010000006">
    <property type="protein sequence ID" value="MBU3078678.1"/>
    <property type="molecule type" value="Genomic_DNA"/>
</dbReference>
<evidence type="ECO:0000313" key="3">
    <source>
        <dbReference type="EMBL" id="MBU3078678.1"/>
    </source>
</evidence>
<organism evidence="3 4">
    <name type="scientific">Sphingomonas quercus</name>
    <dbReference type="NCBI Taxonomy" id="2842451"/>
    <lineage>
        <taxon>Bacteria</taxon>
        <taxon>Pseudomonadati</taxon>
        <taxon>Pseudomonadota</taxon>
        <taxon>Alphaproteobacteria</taxon>
        <taxon>Sphingomonadales</taxon>
        <taxon>Sphingomonadaceae</taxon>
        <taxon>Sphingomonas</taxon>
    </lineage>
</organism>
<evidence type="ECO:0000313" key="4">
    <source>
        <dbReference type="Proteomes" id="UP000776276"/>
    </source>
</evidence>
<evidence type="ECO:0000256" key="1">
    <source>
        <dbReference type="ARBA" id="ARBA00022448"/>
    </source>
</evidence>
<accession>A0ABS6BK46</accession>
<sequence>MHHASSDVRPFRFDRVFSNLHTTEPRNEAEMGVEAEEDEVVSELREAMARMARDHGDELARARADGFEAGLRHARGERDAAVLAALDAVHASFDDVDQRLVAAADGMTRDAANVALLIGEALAGHALAQDPGRAIDEALGRVLQQVARGTRLVIRVSPGIVGEVERLFALRQGKERRKLYVTVLPDPDMSHGDAVIAWDEGSLAIDSAARRAAVMAEMAPLLAGMPVAERVSAEEPAIEKEIDPARIA</sequence>
<keyword evidence="3" id="KW-0969">Cilium</keyword>
<proteinExistence type="predicted"/>
<dbReference type="PANTHER" id="PTHR34982">
    <property type="entry name" value="YOP PROTEINS TRANSLOCATION PROTEIN L"/>
    <property type="match status" value="1"/>
</dbReference>
<dbReference type="InterPro" id="IPR051472">
    <property type="entry name" value="T3SS_Stator/FliH"/>
</dbReference>
<reference evidence="3 4" key="1">
    <citation type="submission" date="2021-06" db="EMBL/GenBank/DDBJ databases">
        <title>Sphingomonas sp. XMGL2, whole genome shotgun sequencing project.</title>
        <authorList>
            <person name="Zhao G."/>
            <person name="Shen L."/>
        </authorList>
    </citation>
    <scope>NUCLEOTIDE SEQUENCE [LARGE SCALE GENOMIC DNA]</scope>
    <source>
        <strain evidence="3 4">XMGL2</strain>
    </source>
</reference>
<protein>
    <submittedName>
        <fullName evidence="3">Flagellar assembly protein H</fullName>
    </submittedName>
</protein>
<gene>
    <name evidence="3" type="ORF">KOF26_12450</name>
</gene>
<comment type="caution">
    <text evidence="3">The sequence shown here is derived from an EMBL/GenBank/DDBJ whole genome shotgun (WGS) entry which is preliminary data.</text>
</comment>
<keyword evidence="3" id="KW-0282">Flagellum</keyword>
<evidence type="ECO:0000256" key="2">
    <source>
        <dbReference type="ARBA" id="ARBA00022927"/>
    </source>
</evidence>
<keyword evidence="1" id="KW-0813">Transport</keyword>
<keyword evidence="4" id="KW-1185">Reference proteome</keyword>
<keyword evidence="2" id="KW-0653">Protein transport</keyword>